<evidence type="ECO:0000256" key="1">
    <source>
        <dbReference type="SAM" id="MobiDB-lite"/>
    </source>
</evidence>
<evidence type="ECO:0000313" key="3">
    <source>
        <dbReference type="Proteomes" id="UP001426770"/>
    </source>
</evidence>
<proteinExistence type="predicted"/>
<reference evidence="2 3" key="1">
    <citation type="submission" date="2024-02" db="EMBL/GenBank/DDBJ databases">
        <title>Lysinimicrobium sediminis NBRC 112286.</title>
        <authorList>
            <person name="Ichikawa N."/>
            <person name="Katano-Makiyama Y."/>
            <person name="Hidaka K."/>
        </authorList>
    </citation>
    <scope>NUCLEOTIDE SEQUENCE [LARGE SCALE GENOMIC DNA]</scope>
    <source>
        <strain evidence="2 3">NBRC 112286</strain>
    </source>
</reference>
<comment type="caution">
    <text evidence="2">The sequence shown here is derived from an EMBL/GenBank/DDBJ whole genome shotgun (WGS) entry which is preliminary data.</text>
</comment>
<dbReference type="EMBL" id="BAABRR010000019">
    <property type="protein sequence ID" value="GAA5520033.1"/>
    <property type="molecule type" value="Genomic_DNA"/>
</dbReference>
<feature type="region of interest" description="Disordered" evidence="1">
    <location>
        <begin position="1"/>
        <end position="33"/>
    </location>
</feature>
<gene>
    <name evidence="2" type="ORF">Lsed01_02494</name>
</gene>
<evidence type="ECO:0008006" key="4">
    <source>
        <dbReference type="Google" id="ProtNLM"/>
    </source>
</evidence>
<dbReference type="RefSeq" id="WP_425558046.1">
    <property type="nucleotide sequence ID" value="NZ_AP027736.1"/>
</dbReference>
<evidence type="ECO:0000313" key="2">
    <source>
        <dbReference type="EMBL" id="GAA5520033.1"/>
    </source>
</evidence>
<accession>A0ABP9WM73</accession>
<keyword evidence="3" id="KW-1185">Reference proteome</keyword>
<sequence length="189" mass="21451">MTREDDFQVPLEDEPDLVAGGDPHSRADESAMEPPRPLNWNLLTSTNARFEWNELDGWVKWLRDTYGLGPTTLPPFWHRHWDLVWELSALHLHWLCAYDPQQHGSAPLGWHRDFHDASVRLRNWTADCGTKLDRDRPTRVAAWPGAPLRELATEVVIADRDADFAAFVDADVAGRRAREDALIAAIAAA</sequence>
<dbReference type="Proteomes" id="UP001426770">
    <property type="component" value="Unassembled WGS sequence"/>
</dbReference>
<organism evidence="2 3">
    <name type="scientific">Demequina sediminis</name>
    <dbReference type="NCBI Taxonomy" id="1930058"/>
    <lineage>
        <taxon>Bacteria</taxon>
        <taxon>Bacillati</taxon>
        <taxon>Actinomycetota</taxon>
        <taxon>Actinomycetes</taxon>
        <taxon>Micrococcales</taxon>
        <taxon>Demequinaceae</taxon>
        <taxon>Demequina</taxon>
    </lineage>
</organism>
<name>A0ABP9WM73_9MICO</name>
<protein>
    <recommendedName>
        <fullName evidence="4">DUF4913 domain-containing protein</fullName>
    </recommendedName>
</protein>